<keyword evidence="1" id="KW-0175">Coiled coil</keyword>
<dbReference type="EMBL" id="JAUUTY010000005">
    <property type="protein sequence ID" value="KAK1628591.1"/>
    <property type="molecule type" value="Genomic_DNA"/>
</dbReference>
<evidence type="ECO:0000256" key="1">
    <source>
        <dbReference type="SAM" id="Coils"/>
    </source>
</evidence>
<proteinExistence type="predicted"/>
<evidence type="ECO:0000313" key="3">
    <source>
        <dbReference type="Proteomes" id="UP001231189"/>
    </source>
</evidence>
<dbReference type="AlphaFoldDB" id="A0AAD8W128"/>
<evidence type="ECO:0000313" key="2">
    <source>
        <dbReference type="EMBL" id="KAK1628591.1"/>
    </source>
</evidence>
<feature type="coiled-coil region" evidence="1">
    <location>
        <begin position="15"/>
        <end position="49"/>
    </location>
</feature>
<reference evidence="2" key="1">
    <citation type="submission" date="2023-07" db="EMBL/GenBank/DDBJ databases">
        <title>A chromosome-level genome assembly of Lolium multiflorum.</title>
        <authorList>
            <person name="Chen Y."/>
            <person name="Copetti D."/>
            <person name="Kolliker R."/>
            <person name="Studer B."/>
        </authorList>
    </citation>
    <scope>NUCLEOTIDE SEQUENCE</scope>
    <source>
        <strain evidence="2">02402/16</strain>
        <tissue evidence="2">Leaf</tissue>
    </source>
</reference>
<dbReference type="Proteomes" id="UP001231189">
    <property type="component" value="Unassembled WGS sequence"/>
</dbReference>
<sequence>GVLPPALDLDSFPCVEEAIRVADEFCDQYRALRREVEILQEENQRLVTLQNPRRALVKQHEEPGSSQGRLVDPWHLASSRKSWRASWRLQGVPPDLDLVRKVLVLRLFLHGRHVHIKYEPYRLSGFPVDRLKEPIAPWSLMD</sequence>
<gene>
    <name evidence="2" type="ORF">QYE76_002906</name>
</gene>
<organism evidence="2 3">
    <name type="scientific">Lolium multiflorum</name>
    <name type="common">Italian ryegrass</name>
    <name type="synonym">Lolium perenne subsp. multiflorum</name>
    <dbReference type="NCBI Taxonomy" id="4521"/>
    <lineage>
        <taxon>Eukaryota</taxon>
        <taxon>Viridiplantae</taxon>
        <taxon>Streptophyta</taxon>
        <taxon>Embryophyta</taxon>
        <taxon>Tracheophyta</taxon>
        <taxon>Spermatophyta</taxon>
        <taxon>Magnoliopsida</taxon>
        <taxon>Liliopsida</taxon>
        <taxon>Poales</taxon>
        <taxon>Poaceae</taxon>
        <taxon>BOP clade</taxon>
        <taxon>Pooideae</taxon>
        <taxon>Poodae</taxon>
        <taxon>Poeae</taxon>
        <taxon>Poeae Chloroplast Group 2 (Poeae type)</taxon>
        <taxon>Loliodinae</taxon>
        <taxon>Loliinae</taxon>
        <taxon>Lolium</taxon>
    </lineage>
</organism>
<keyword evidence="3" id="KW-1185">Reference proteome</keyword>
<protein>
    <submittedName>
        <fullName evidence="2">Uncharacterized protein</fullName>
    </submittedName>
</protein>
<accession>A0AAD8W128</accession>
<feature type="non-terminal residue" evidence="2">
    <location>
        <position position="1"/>
    </location>
</feature>
<comment type="caution">
    <text evidence="2">The sequence shown here is derived from an EMBL/GenBank/DDBJ whole genome shotgun (WGS) entry which is preliminary data.</text>
</comment>
<name>A0AAD8W128_LOLMU</name>